<dbReference type="PANTHER" id="PTHR14905:SF11">
    <property type="entry name" value="TINC (EUROFUNG)"/>
    <property type="match status" value="1"/>
</dbReference>
<keyword evidence="5" id="KW-1185">Reference proteome</keyword>
<evidence type="ECO:0000313" key="5">
    <source>
        <dbReference type="Proteomes" id="UP000630445"/>
    </source>
</evidence>
<proteinExistence type="predicted"/>
<feature type="compositionally biased region" description="Basic and acidic residues" evidence="1">
    <location>
        <begin position="675"/>
        <end position="700"/>
    </location>
</feature>
<dbReference type="Proteomes" id="UP000630445">
    <property type="component" value="Unassembled WGS sequence"/>
</dbReference>
<evidence type="ECO:0000313" key="6">
    <source>
        <dbReference type="Proteomes" id="UP000662466"/>
    </source>
</evidence>
<evidence type="ECO:0000313" key="3">
    <source>
        <dbReference type="EMBL" id="KAF7122147.1"/>
    </source>
</evidence>
<evidence type="ECO:0000256" key="2">
    <source>
        <dbReference type="SAM" id="SignalP"/>
    </source>
</evidence>
<feature type="compositionally biased region" description="Basic and acidic residues" evidence="1">
    <location>
        <begin position="547"/>
        <end position="577"/>
    </location>
</feature>
<feature type="region of interest" description="Disordered" evidence="1">
    <location>
        <begin position="547"/>
        <end position="601"/>
    </location>
</feature>
<feature type="chain" id="PRO_5036266865" description="NIMA-interacting protein TinC" evidence="2">
    <location>
        <begin position="25"/>
        <end position="896"/>
    </location>
</feature>
<organism evidence="4 6">
    <name type="scientific">Aspergillus hiratsukae</name>
    <dbReference type="NCBI Taxonomy" id="1194566"/>
    <lineage>
        <taxon>Eukaryota</taxon>
        <taxon>Fungi</taxon>
        <taxon>Dikarya</taxon>
        <taxon>Ascomycota</taxon>
        <taxon>Pezizomycotina</taxon>
        <taxon>Eurotiomycetes</taxon>
        <taxon>Eurotiomycetidae</taxon>
        <taxon>Eurotiales</taxon>
        <taxon>Aspergillaceae</taxon>
        <taxon>Aspergillus</taxon>
        <taxon>Aspergillus subgen. Fumigati</taxon>
    </lineage>
</organism>
<feature type="compositionally biased region" description="Basic and acidic residues" evidence="1">
    <location>
        <begin position="637"/>
        <end position="655"/>
    </location>
</feature>
<reference evidence="4" key="1">
    <citation type="submission" date="2020-06" db="EMBL/GenBank/DDBJ databases">
        <title>Draft genome sequences of strains closely related to Aspergillus parafelis and Aspergillus hiratsukae.</title>
        <authorList>
            <person name="Dos Santos R.A.C."/>
            <person name="Rivero-Menendez O."/>
            <person name="Steenwyk J.L."/>
            <person name="Mead M.E."/>
            <person name="Goldman G.H."/>
            <person name="Alastruey-Izquierdo A."/>
            <person name="Rokas A."/>
        </authorList>
    </citation>
    <scope>NUCLEOTIDE SEQUENCE</scope>
    <source>
        <strain evidence="3">CNM-CM5793</strain>
        <strain evidence="4">CNM-CM6106</strain>
    </source>
</reference>
<feature type="compositionally biased region" description="Basic and acidic residues" evidence="1">
    <location>
        <begin position="800"/>
        <end position="818"/>
    </location>
</feature>
<dbReference type="PANTHER" id="PTHR14905">
    <property type="entry name" value="NG37"/>
    <property type="match status" value="1"/>
</dbReference>
<dbReference type="EMBL" id="JACBAF010002253">
    <property type="protein sequence ID" value="KAF7161000.1"/>
    <property type="molecule type" value="Genomic_DNA"/>
</dbReference>
<dbReference type="Proteomes" id="UP000662466">
    <property type="component" value="Unassembled WGS sequence"/>
</dbReference>
<sequence length="896" mass="101655">MGSSLPSLTLSILLLLFLSGKTHAFGAGNIASISQVEGQNWRHGDIEDALLTLFLARAAGGRKFGKLDVQRVYFGNWLRDYSQAVDVGTLKYVSAEAIRILIWVLGFLSFGYGTKEFEVTTERLGCYEPTEHIDNPLGYAEGEDARRYDRRLRGPVDEERELSVDPRTGLKNYIASEDLGIGTSAGLVRRVFKRSIELGRRYARSRNDDDLYEALRLLGTGLHCLEDYAAHSNYTELSLIELGESTVFPHVGRNTKVRVDGARNYVYPIVTGTFGGVDFFHSVLGELSDKTIQSEVQSLEGVINESQSGGPSESFIQDLLNKIPEGLIGDSDNQASKMDEFKAKSQDAKQHNQDISPREPEEWTRYLDDVHQQIYPVLEWHDELIKSIARAIEEIPVLPQMIEQFQEQINIFVFSVLAPYILPIIRQVKVELQTGSSEVIESSRAQQHVVFNDDDSSNPTHSMLSKDHFSNVLNEPAGQIASRVVKWTVPQLMECWDDENIDIDRTLDRIITGVFHHPALRQYGEDGASDIRQIMFRTVEEWWGGKDEAEQESLREQLSRDGVLEGKNHKEGVHDSGHGCGKPLTLHRGKTSPEEAYKPSTSGLGKIAAEAAGGGALGGLVGGLVSGVGSILLSDTGTRRSDNERRETEPQDDGRFGQPHRQYGGQSDFETEAYGEDRYSGGSKYEREARQGRREGRLSDDADPTYESTSRFVRAEDRHEHERGQEWSQDYRRHGSQDGRRKYEDAYANPEGRSDFEGYEPSERYPPVENRRGEEYSRDRPDYDSNESRWAQQRPQEGYGRADDDRRDYTNSRYDYDSSRQTYDTAESGLYERSRSDREYQPRYEGGQGPYGEVEDRPRRAEYRGDEDSDSDSSEYAEPRHRHERRYEAESRGYGY</sequence>
<evidence type="ECO:0000313" key="4">
    <source>
        <dbReference type="EMBL" id="KAF7161000.1"/>
    </source>
</evidence>
<feature type="compositionally biased region" description="Basic and acidic residues" evidence="1">
    <location>
        <begin position="877"/>
        <end position="896"/>
    </location>
</feature>
<feature type="compositionally biased region" description="Basic and acidic residues" evidence="1">
    <location>
        <begin position="769"/>
        <end position="787"/>
    </location>
</feature>
<dbReference type="EMBL" id="JACBAD010002028">
    <property type="protein sequence ID" value="KAF7122147.1"/>
    <property type="molecule type" value="Genomic_DNA"/>
</dbReference>
<dbReference type="InterPro" id="IPR010816">
    <property type="entry name" value="Het-C"/>
</dbReference>
<feature type="compositionally biased region" description="Basic and acidic residues" evidence="1">
    <location>
        <begin position="830"/>
        <end position="842"/>
    </location>
</feature>
<dbReference type="InterPro" id="IPR052577">
    <property type="entry name" value="VWA7"/>
</dbReference>
<protein>
    <recommendedName>
        <fullName evidence="7">NIMA-interacting protein TinC</fullName>
    </recommendedName>
</protein>
<gene>
    <name evidence="3" type="ORF">CNMCM5793_000103</name>
    <name evidence="4" type="ORF">CNMCM6106_008338</name>
</gene>
<dbReference type="OrthoDB" id="2506204at2759"/>
<dbReference type="Pfam" id="PF07217">
    <property type="entry name" value="Het-C"/>
    <property type="match status" value="1"/>
</dbReference>
<dbReference type="AlphaFoldDB" id="A0A8H6URV3"/>
<keyword evidence="2" id="KW-0732">Signal</keyword>
<feature type="compositionally biased region" description="Basic and acidic residues" evidence="1">
    <location>
        <begin position="713"/>
        <end position="745"/>
    </location>
</feature>
<feature type="compositionally biased region" description="Basic and acidic residues" evidence="1">
    <location>
        <begin position="854"/>
        <end position="866"/>
    </location>
</feature>
<feature type="region of interest" description="Disordered" evidence="1">
    <location>
        <begin position="634"/>
        <end position="896"/>
    </location>
</feature>
<feature type="signal peptide" evidence="2">
    <location>
        <begin position="1"/>
        <end position="24"/>
    </location>
</feature>
<name>A0A8H6URV3_9EURO</name>
<comment type="caution">
    <text evidence="4">The sequence shown here is derived from an EMBL/GenBank/DDBJ whole genome shotgun (WGS) entry which is preliminary data.</text>
</comment>
<evidence type="ECO:0008006" key="7">
    <source>
        <dbReference type="Google" id="ProtNLM"/>
    </source>
</evidence>
<accession>A0A8H6URV3</accession>
<evidence type="ECO:0000256" key="1">
    <source>
        <dbReference type="SAM" id="MobiDB-lite"/>
    </source>
</evidence>